<comment type="caution">
    <text evidence="3">The sequence shown here is derived from an EMBL/GenBank/DDBJ whole genome shotgun (WGS) entry which is preliminary data.</text>
</comment>
<keyword evidence="1" id="KW-0472">Membrane</keyword>
<dbReference type="InterPro" id="IPR029190">
    <property type="entry name" value="Rrp14/SURF6_C"/>
</dbReference>
<name>X6MM44_RETFI</name>
<keyword evidence="4" id="KW-1185">Reference proteome</keyword>
<keyword evidence="1" id="KW-0812">Transmembrane</keyword>
<gene>
    <name evidence="3" type="ORF">RFI_22276</name>
</gene>
<keyword evidence="1" id="KW-1133">Transmembrane helix</keyword>
<dbReference type="AlphaFoldDB" id="X6MM44"/>
<organism evidence="3 4">
    <name type="scientific">Reticulomyxa filosa</name>
    <dbReference type="NCBI Taxonomy" id="46433"/>
    <lineage>
        <taxon>Eukaryota</taxon>
        <taxon>Sar</taxon>
        <taxon>Rhizaria</taxon>
        <taxon>Retaria</taxon>
        <taxon>Foraminifera</taxon>
        <taxon>Monothalamids</taxon>
        <taxon>Reticulomyxidae</taxon>
        <taxon>Reticulomyxa</taxon>
    </lineage>
</organism>
<evidence type="ECO:0000256" key="1">
    <source>
        <dbReference type="SAM" id="Phobius"/>
    </source>
</evidence>
<feature type="domain" description="Ribosomal RNA-processing protein 14/surfeit locus protein 6 C-terminal" evidence="2">
    <location>
        <begin position="119"/>
        <end position="185"/>
    </location>
</feature>
<evidence type="ECO:0000259" key="2">
    <source>
        <dbReference type="Pfam" id="PF04935"/>
    </source>
</evidence>
<accession>X6MM44</accession>
<evidence type="ECO:0000313" key="3">
    <source>
        <dbReference type="EMBL" id="ETO15088.1"/>
    </source>
</evidence>
<feature type="transmembrane region" description="Helical" evidence="1">
    <location>
        <begin position="84"/>
        <end position="106"/>
    </location>
</feature>
<protein>
    <recommendedName>
        <fullName evidence="2">Ribosomal RNA-processing protein 14/surfeit locus protein 6 C-terminal domain-containing protein</fullName>
    </recommendedName>
</protein>
<dbReference type="EMBL" id="ASPP01019480">
    <property type="protein sequence ID" value="ETO15088.1"/>
    <property type="molecule type" value="Genomic_DNA"/>
</dbReference>
<proteinExistence type="predicted"/>
<dbReference type="Proteomes" id="UP000023152">
    <property type="component" value="Unassembled WGS sequence"/>
</dbReference>
<dbReference type="Pfam" id="PF04935">
    <property type="entry name" value="SURF6"/>
    <property type="match status" value="1"/>
</dbReference>
<evidence type="ECO:0000313" key="4">
    <source>
        <dbReference type="Proteomes" id="UP000023152"/>
    </source>
</evidence>
<sequence>MCDVNDKKKFKNCYVIQMLYWICHGIYHQEEFKLNFDDVDCNSADLFSRLLNINILVRRLYSVCVIFGDDKIGTSKQNKTKKKAYYDFFSIYLLLVLTFHFFNFFLRSPVLKKILVLLQRLADEKVEDNLYVLQKRLKKNIMKKRRSKRRWKAIEAKKSFGFNKKQERRTMNIQKRIHSVKERRTGKLLPTEKLVELADV</sequence>
<reference evidence="3 4" key="1">
    <citation type="journal article" date="2013" name="Curr. Biol.">
        <title>The Genome of the Foraminiferan Reticulomyxa filosa.</title>
        <authorList>
            <person name="Glockner G."/>
            <person name="Hulsmann N."/>
            <person name="Schleicher M."/>
            <person name="Noegel A.A."/>
            <person name="Eichinger L."/>
            <person name="Gallinger C."/>
            <person name="Pawlowski J."/>
            <person name="Sierra R."/>
            <person name="Euteneuer U."/>
            <person name="Pillet L."/>
            <person name="Moustafa A."/>
            <person name="Platzer M."/>
            <person name="Groth M."/>
            <person name="Szafranski K."/>
            <person name="Schliwa M."/>
        </authorList>
    </citation>
    <scope>NUCLEOTIDE SEQUENCE [LARGE SCALE GENOMIC DNA]</scope>
</reference>